<feature type="domain" description="Chitin-binding type-3" evidence="8">
    <location>
        <begin position="964"/>
        <end position="1015"/>
    </location>
</feature>
<sequence>MIAAAAAILLSGCGTVGGSSGTAAVAGDQHAMIEHSTASKTLRKDYQLDLLPPKLSETVYSTTVHVPDANDLELTFDRASLPAGGYVEISGGDTGGIDVYRAEDLLAAPVKVLGDTAKIRTILPRLNVSSALHLSHVNYEKRPSKGGGLKALIGNDDRRPLVCYAGTDMYRHALAGVQVRVGGWGSGAIVGDGGYLLTNQHVTVKPAGEKAGGAGIWFNWFNRECDRGSPAQTPVEIRTGPVVVTGDGGKTDYSLVELNSFDVQHAHTTELFGSLRVRPEGDNKVGDEIYIPQYGNGGVMPQVIGERTDDGSNATITKVGDTITYNADSQSGSSGSPVISRATNEIVGVHYAGGSGYNVGVRLPTVRNAIFPFIAEKNDAMIGAGSVTSHMFSLPPYSIDQPVEGIAPGATVHPFSDVPITHHGDYSEVVLDSQDELTGDLGSQRYRLFFKGPNGMHDLSSAAAEGDELVIRNTAVEAPRDRSSTVTRSWLPLVVSDSRGARENMIVRLQTSVHDPFVAPFDESSPDVIKLNLAIDDAGKNYSVKQRLEGGQYGFVALYSDEGPSQTAGTTPEAYASIQLPVRDRAGKQAVVRLRGYRATDCSKRSMNSTIGCGGGPTSSLILEYQAADNPDLPAGTYDGILPLQAQVSGDSAIRKNVLASIHVNVEGAPVAVTGPTRTVVATGNFAYAYGLNGSESSEPSGKTLKYHWRVANEAKGFGIRDADQANAEAIVSKDTTGEGVYELTVTSESGKTASARTKVIAVAPQVTLSKGAAAGSYSASANFGSVDYTWTLADASGKHVATGQGANWQMPADLAAGVYKVAVQAYSSSGERRATAEQSLTVEKKVEPAPAPVTARITGPDEATSGEKITLDASNSIVPSNPDDVVYHWIISPASLRDESGSNFAGRRVVIEAPDAGLSSTVTAKLSVYTRDRQTDTTTKTIAVKPGAGDASKPTESADAPPSPAYRPGLAYQGGDVVTNRGQRYECKPFPYSGWCGQAPSAYEPGVGYAWTDAWKALPTQTSK</sequence>
<dbReference type="GO" id="GO:0008236">
    <property type="term" value="F:serine-type peptidase activity"/>
    <property type="evidence" value="ECO:0007669"/>
    <property type="project" value="UniProtKB-KW"/>
</dbReference>
<keyword evidence="3" id="KW-0732">Signal</keyword>
<dbReference type="Gene3D" id="2.60.40.10">
    <property type="entry name" value="Immunoglobulins"/>
    <property type="match status" value="2"/>
</dbReference>
<dbReference type="AlphaFoldDB" id="A0AAW3MMN9"/>
<dbReference type="SMART" id="SM00495">
    <property type="entry name" value="ChtBD3"/>
    <property type="match status" value="1"/>
</dbReference>
<dbReference type="Pfam" id="PF02010">
    <property type="entry name" value="REJ"/>
    <property type="match status" value="1"/>
</dbReference>
<feature type="region of interest" description="Disordered" evidence="7">
    <location>
        <begin position="945"/>
        <end position="970"/>
    </location>
</feature>
<evidence type="ECO:0000313" key="9">
    <source>
        <dbReference type="EMBL" id="KVP89338.1"/>
    </source>
</evidence>
<comment type="similarity">
    <text evidence="1 6">Belongs to the peptidase S1B family.</text>
</comment>
<comment type="caution">
    <text evidence="9">The sequence shown here is derived from an EMBL/GenBank/DDBJ whole genome shotgun (WGS) entry which is preliminary data.</text>
</comment>
<dbReference type="InterPro" id="IPR013783">
    <property type="entry name" value="Ig-like_fold"/>
</dbReference>
<dbReference type="PANTHER" id="PTHR36234">
    <property type="entry name" value="LYSYL ENDOPEPTIDASE"/>
    <property type="match status" value="1"/>
</dbReference>
<evidence type="ECO:0000259" key="8">
    <source>
        <dbReference type="SMART" id="SM00495"/>
    </source>
</evidence>
<name>A0AAW3MMN9_9BURK</name>
<dbReference type="PANTHER" id="PTHR36234:SF5">
    <property type="entry name" value="LYSYL ENDOPEPTIDASE"/>
    <property type="match status" value="1"/>
</dbReference>
<dbReference type="Gene3D" id="2.40.10.10">
    <property type="entry name" value="Trypsin-like serine proteases"/>
    <property type="match status" value="2"/>
</dbReference>
<evidence type="ECO:0000256" key="7">
    <source>
        <dbReference type="SAM" id="MobiDB-lite"/>
    </source>
</evidence>
<dbReference type="GO" id="GO:0005576">
    <property type="term" value="C:extracellular region"/>
    <property type="evidence" value="ECO:0007669"/>
    <property type="project" value="InterPro"/>
</dbReference>
<evidence type="ECO:0000256" key="5">
    <source>
        <dbReference type="ARBA" id="ARBA00022825"/>
    </source>
</evidence>
<dbReference type="InterPro" id="IPR043504">
    <property type="entry name" value="Peptidase_S1_PA_chymotrypsin"/>
</dbReference>
<evidence type="ECO:0000256" key="6">
    <source>
        <dbReference type="RuleBase" id="RU004296"/>
    </source>
</evidence>
<dbReference type="InterPro" id="IPR003610">
    <property type="entry name" value="CBM5/12"/>
</dbReference>
<dbReference type="GO" id="GO:0030246">
    <property type="term" value="F:carbohydrate binding"/>
    <property type="evidence" value="ECO:0007669"/>
    <property type="project" value="InterPro"/>
</dbReference>
<organism evidence="9 10">
    <name type="scientific">Burkholderia ubonensis</name>
    <dbReference type="NCBI Taxonomy" id="101571"/>
    <lineage>
        <taxon>Bacteria</taxon>
        <taxon>Pseudomonadati</taxon>
        <taxon>Pseudomonadota</taxon>
        <taxon>Betaproteobacteria</taxon>
        <taxon>Burkholderiales</taxon>
        <taxon>Burkholderiaceae</taxon>
        <taxon>Burkholderia</taxon>
        <taxon>Burkholderia cepacia complex</taxon>
    </lineage>
</organism>
<evidence type="ECO:0000256" key="4">
    <source>
        <dbReference type="ARBA" id="ARBA00022801"/>
    </source>
</evidence>
<dbReference type="GO" id="GO:0005975">
    <property type="term" value="P:carbohydrate metabolic process"/>
    <property type="evidence" value="ECO:0007669"/>
    <property type="project" value="InterPro"/>
</dbReference>
<accession>A0AAW3MMN9</accession>
<dbReference type="Proteomes" id="UP000056453">
    <property type="component" value="Unassembled WGS sequence"/>
</dbReference>
<evidence type="ECO:0000256" key="2">
    <source>
        <dbReference type="ARBA" id="ARBA00022670"/>
    </source>
</evidence>
<dbReference type="Pfam" id="PF13365">
    <property type="entry name" value="Trypsin_2"/>
    <property type="match status" value="1"/>
</dbReference>
<keyword evidence="5 6" id="KW-0720">Serine protease</keyword>
<dbReference type="GO" id="GO:0006508">
    <property type="term" value="P:proteolysis"/>
    <property type="evidence" value="ECO:0007669"/>
    <property type="project" value="UniProtKB-KW"/>
</dbReference>
<keyword evidence="10" id="KW-1185">Reference proteome</keyword>
<keyword evidence="2 6" id="KW-0645">Protease</keyword>
<dbReference type="GO" id="GO:0004553">
    <property type="term" value="F:hydrolase activity, hydrolyzing O-glycosyl compounds"/>
    <property type="evidence" value="ECO:0007669"/>
    <property type="project" value="InterPro"/>
</dbReference>
<reference evidence="9 10" key="1">
    <citation type="submission" date="2015-11" db="EMBL/GenBank/DDBJ databases">
        <title>Expanding the genomic diversity of Burkholderia species for the development of highly accurate diagnostics.</title>
        <authorList>
            <person name="Sahl J."/>
            <person name="Keim P."/>
            <person name="Wagner D."/>
        </authorList>
    </citation>
    <scope>NUCLEOTIDE SEQUENCE [LARGE SCALE GENOMIC DNA]</scope>
    <source>
        <strain evidence="9 10">MSMB1808WGS</strain>
    </source>
</reference>
<dbReference type="InterPro" id="IPR002859">
    <property type="entry name" value="PKD/REJ-like"/>
</dbReference>
<proteinExistence type="inferred from homology"/>
<evidence type="ECO:0000256" key="3">
    <source>
        <dbReference type="ARBA" id="ARBA00022729"/>
    </source>
</evidence>
<dbReference type="EMBL" id="LPBJ01000095">
    <property type="protein sequence ID" value="KVP89338.1"/>
    <property type="molecule type" value="Genomic_DNA"/>
</dbReference>
<evidence type="ECO:0000256" key="1">
    <source>
        <dbReference type="ARBA" id="ARBA00008764"/>
    </source>
</evidence>
<keyword evidence="4 6" id="KW-0378">Hydrolase</keyword>
<protein>
    <recommendedName>
        <fullName evidence="6">Serine protease</fullName>
        <ecNumber evidence="6">3.4.21.-</ecNumber>
    </recommendedName>
</protein>
<dbReference type="Pfam" id="PF22352">
    <property type="entry name" value="K319L-like_PKD"/>
    <property type="match status" value="1"/>
</dbReference>
<dbReference type="EC" id="3.4.21.-" evidence="6"/>
<gene>
    <name evidence="9" type="ORF">WJ96_20285</name>
</gene>
<dbReference type="SUPFAM" id="SSF50494">
    <property type="entry name" value="Trypsin-like serine proteases"/>
    <property type="match status" value="1"/>
</dbReference>
<dbReference type="InterPro" id="IPR009003">
    <property type="entry name" value="Peptidase_S1_PA"/>
</dbReference>
<evidence type="ECO:0000313" key="10">
    <source>
        <dbReference type="Proteomes" id="UP000056453"/>
    </source>
</evidence>
<dbReference type="InterPro" id="IPR008256">
    <property type="entry name" value="Peptidase_S1B"/>
</dbReference>
<dbReference type="PRINTS" id="PR00839">
    <property type="entry name" value="V8PROTEASE"/>
</dbReference>